<protein>
    <submittedName>
        <fullName evidence="1">Uncharacterized protein</fullName>
    </submittedName>
</protein>
<keyword evidence="2" id="KW-1185">Reference proteome</keyword>
<organism evidence="1 2">
    <name type="scientific">Bacillus phage Mgbh1</name>
    <dbReference type="NCBI Taxonomy" id="1796993"/>
    <lineage>
        <taxon>Viruses</taxon>
        <taxon>Duplodnaviria</taxon>
        <taxon>Heunggongvirae</taxon>
        <taxon>Uroviricota</taxon>
        <taxon>Caudoviricetes</taxon>
        <taxon>Magadivirus</taxon>
        <taxon>Magadivirus Mgbh1</taxon>
    </lineage>
</organism>
<evidence type="ECO:0000313" key="2">
    <source>
        <dbReference type="Proteomes" id="UP000224134"/>
    </source>
</evidence>
<dbReference type="Proteomes" id="UP000224134">
    <property type="component" value="Segment"/>
</dbReference>
<dbReference type="RefSeq" id="YP_009595185.1">
    <property type="nucleotide sequence ID" value="NC_041879.1"/>
</dbReference>
<accession>A0A142F1P2</accession>
<name>A0A142F1P2_9CAUD</name>
<reference evidence="1 2" key="1">
    <citation type="submission" date="2016-02" db="EMBL/GenBank/DDBJ databases">
        <title>Isolation and characterization of bacteriophages from East Africa Rift Valley soda lakes.</title>
        <authorList>
            <person name="van Zyl L.J."/>
            <person name="Nemavhulani S."/>
            <person name="Cowan D.A."/>
            <person name="Trindade M.I."/>
        </authorList>
    </citation>
    <scope>NUCLEOTIDE SEQUENCE [LARGE SCALE GENOMIC DNA]</scope>
</reference>
<evidence type="ECO:0000313" key="1">
    <source>
        <dbReference type="EMBL" id="AMQ66699.1"/>
    </source>
</evidence>
<dbReference type="EMBL" id="KU665491">
    <property type="protein sequence ID" value="AMQ66699.1"/>
    <property type="molecule type" value="Genomic_DNA"/>
</dbReference>
<dbReference type="OrthoDB" id="12352at10239"/>
<dbReference type="GeneID" id="40070743"/>
<dbReference type="KEGG" id="vg:40070743"/>
<sequence>MSYENKPIEKWNVNDFMKYFGDQHEERFGVEYLPMGSWAAERGQIANMVGTAKRPGKYDKSVFKRFLDECLAEYRPSRDYPGVSIGWLITYRKQVLQRIVLDDRKRKEDEEMQNKPIDSTISEWFLS</sequence>
<proteinExistence type="predicted"/>